<dbReference type="InterPro" id="IPR034660">
    <property type="entry name" value="DinB/YfiT-like"/>
</dbReference>
<evidence type="ECO:0000313" key="1">
    <source>
        <dbReference type="EMBL" id="TWT43331.1"/>
    </source>
</evidence>
<dbReference type="Pfam" id="PF07606">
    <property type="entry name" value="DUF1569"/>
    <property type="match status" value="1"/>
</dbReference>
<evidence type="ECO:0000313" key="2">
    <source>
        <dbReference type="Proteomes" id="UP000318995"/>
    </source>
</evidence>
<dbReference type="RefSeq" id="WP_146574365.1">
    <property type="nucleotide sequence ID" value="NZ_SJPH01000004.1"/>
</dbReference>
<dbReference type="InterPro" id="IPR011463">
    <property type="entry name" value="DUF1569"/>
</dbReference>
<dbReference type="OrthoDB" id="282689at2"/>
<sequence length="154" mass="17562">MKRRPLDLRTLDDVRDEIIRLRDHGYTARGKWNLAQICAHVSETIRIGIDGDEPRLPWILRKIFGVVFKIVLRTRTMMSGAPTVPRLTPPELPTDDPAVIDRCLATLAEARDFAGPLPPYPLMDGITLAKWKDLMVIHAQHHLRFLEPQRSAQA</sequence>
<keyword evidence="2" id="KW-1185">Reference proteome</keyword>
<dbReference type="AlphaFoldDB" id="A0A5C5VZW6"/>
<evidence type="ECO:0008006" key="3">
    <source>
        <dbReference type="Google" id="ProtNLM"/>
    </source>
</evidence>
<proteinExistence type="predicted"/>
<dbReference type="EMBL" id="SJPH01000004">
    <property type="protein sequence ID" value="TWT43331.1"/>
    <property type="molecule type" value="Genomic_DNA"/>
</dbReference>
<dbReference type="SUPFAM" id="SSF109854">
    <property type="entry name" value="DinB/YfiT-like putative metalloenzymes"/>
    <property type="match status" value="1"/>
</dbReference>
<protein>
    <recommendedName>
        <fullName evidence="3">DinB superfamily protein</fullName>
    </recommendedName>
</protein>
<reference evidence="1 2" key="1">
    <citation type="submission" date="2019-02" db="EMBL/GenBank/DDBJ databases">
        <title>Deep-cultivation of Planctomycetes and their phenomic and genomic characterization uncovers novel biology.</title>
        <authorList>
            <person name="Wiegand S."/>
            <person name="Jogler M."/>
            <person name="Boedeker C."/>
            <person name="Pinto D."/>
            <person name="Vollmers J."/>
            <person name="Rivas-Marin E."/>
            <person name="Kohn T."/>
            <person name="Peeters S.H."/>
            <person name="Heuer A."/>
            <person name="Rast P."/>
            <person name="Oberbeckmann S."/>
            <person name="Bunk B."/>
            <person name="Jeske O."/>
            <person name="Meyerdierks A."/>
            <person name="Storesund J.E."/>
            <person name="Kallscheuer N."/>
            <person name="Luecker S."/>
            <person name="Lage O.M."/>
            <person name="Pohl T."/>
            <person name="Merkel B.J."/>
            <person name="Hornburger P."/>
            <person name="Mueller R.-W."/>
            <person name="Bruemmer F."/>
            <person name="Labrenz M."/>
            <person name="Spormann A.M."/>
            <person name="Op Den Camp H."/>
            <person name="Overmann J."/>
            <person name="Amann R."/>
            <person name="Jetten M.S.M."/>
            <person name="Mascher T."/>
            <person name="Medema M.H."/>
            <person name="Devos D.P."/>
            <person name="Kaster A.-K."/>
            <person name="Ovreas L."/>
            <person name="Rohde M."/>
            <person name="Galperin M.Y."/>
            <person name="Jogler C."/>
        </authorList>
    </citation>
    <scope>NUCLEOTIDE SEQUENCE [LARGE SCALE GENOMIC DNA]</scope>
    <source>
        <strain evidence="1 2">Pla111</strain>
    </source>
</reference>
<name>A0A5C5VZW6_9BACT</name>
<dbReference type="Proteomes" id="UP000318995">
    <property type="component" value="Unassembled WGS sequence"/>
</dbReference>
<gene>
    <name evidence="1" type="ORF">Pla111_22820</name>
</gene>
<comment type="caution">
    <text evidence="1">The sequence shown here is derived from an EMBL/GenBank/DDBJ whole genome shotgun (WGS) entry which is preliminary data.</text>
</comment>
<accession>A0A5C5VZW6</accession>
<organism evidence="1 2">
    <name type="scientific">Botrimarina hoheduenensis</name>
    <dbReference type="NCBI Taxonomy" id="2528000"/>
    <lineage>
        <taxon>Bacteria</taxon>
        <taxon>Pseudomonadati</taxon>
        <taxon>Planctomycetota</taxon>
        <taxon>Planctomycetia</taxon>
        <taxon>Pirellulales</taxon>
        <taxon>Lacipirellulaceae</taxon>
        <taxon>Botrimarina</taxon>
    </lineage>
</organism>